<protein>
    <submittedName>
        <fullName evidence="1">Uncharacterized protein</fullName>
    </submittedName>
</protein>
<accession>Q6EUE7</accession>
<dbReference type="AlphaFoldDB" id="Q6EUE7"/>
<dbReference type="Proteomes" id="UP000000763">
    <property type="component" value="Chromosome 2"/>
</dbReference>
<dbReference type="EMBL" id="AP004070">
    <property type="protein sequence ID" value="BAD27722.1"/>
    <property type="molecule type" value="Genomic_DNA"/>
</dbReference>
<name>Q6EUE7_ORYSJ</name>
<evidence type="ECO:0000313" key="2">
    <source>
        <dbReference type="Proteomes" id="UP000000763"/>
    </source>
</evidence>
<reference evidence="2" key="2">
    <citation type="journal article" date="2008" name="Nucleic Acids Res.">
        <title>The rice annotation project database (RAP-DB): 2008 update.</title>
        <authorList>
            <consortium name="The rice annotation project (RAP)"/>
        </authorList>
    </citation>
    <scope>GENOME REANNOTATION</scope>
    <source>
        <strain evidence="2">cv. Nipponbare</strain>
    </source>
</reference>
<sequence length="200" mass="20988">MVQGNPCPASHYRGGLDVFRKIVAADGLYRGFGMSILTYAPSNVGFGLFATLPNGVFSNATLPDDFAILPPEIEDFLPLFYTLPRCRRLRQVHPQGFPYLVILHPAPGGRFGGGGGGVTGSHTGRKKKAALLAVCSHLPARAGLEDDGGLAEVVVLKLPIHVSSSSIVAVCGVRRAGSGVSSVAASIKYNMGHFLVSPSF</sequence>
<reference evidence="2" key="1">
    <citation type="journal article" date="2005" name="Nature">
        <title>The map-based sequence of the rice genome.</title>
        <authorList>
            <consortium name="International rice genome sequencing project (IRGSP)"/>
            <person name="Matsumoto T."/>
            <person name="Wu J."/>
            <person name="Kanamori H."/>
            <person name="Katayose Y."/>
            <person name="Fujisawa M."/>
            <person name="Namiki N."/>
            <person name="Mizuno H."/>
            <person name="Yamamoto K."/>
            <person name="Antonio B.A."/>
            <person name="Baba T."/>
            <person name="Sakata K."/>
            <person name="Nagamura Y."/>
            <person name="Aoki H."/>
            <person name="Arikawa K."/>
            <person name="Arita K."/>
            <person name="Bito T."/>
            <person name="Chiden Y."/>
            <person name="Fujitsuka N."/>
            <person name="Fukunaka R."/>
            <person name="Hamada M."/>
            <person name="Harada C."/>
            <person name="Hayashi A."/>
            <person name="Hijishita S."/>
            <person name="Honda M."/>
            <person name="Hosokawa S."/>
            <person name="Ichikawa Y."/>
            <person name="Idonuma A."/>
            <person name="Iijima M."/>
            <person name="Ikeda M."/>
            <person name="Ikeno M."/>
            <person name="Ito K."/>
            <person name="Ito S."/>
            <person name="Ito T."/>
            <person name="Ito Y."/>
            <person name="Ito Y."/>
            <person name="Iwabuchi A."/>
            <person name="Kamiya K."/>
            <person name="Karasawa W."/>
            <person name="Kurita K."/>
            <person name="Katagiri S."/>
            <person name="Kikuta A."/>
            <person name="Kobayashi H."/>
            <person name="Kobayashi N."/>
            <person name="Machita K."/>
            <person name="Maehara T."/>
            <person name="Masukawa M."/>
            <person name="Mizubayashi T."/>
            <person name="Mukai Y."/>
            <person name="Nagasaki H."/>
            <person name="Nagata Y."/>
            <person name="Naito S."/>
            <person name="Nakashima M."/>
            <person name="Nakama Y."/>
            <person name="Nakamichi Y."/>
            <person name="Nakamura M."/>
            <person name="Meguro A."/>
            <person name="Negishi M."/>
            <person name="Ohta I."/>
            <person name="Ohta T."/>
            <person name="Okamoto M."/>
            <person name="Ono N."/>
            <person name="Saji S."/>
            <person name="Sakaguchi M."/>
            <person name="Sakai K."/>
            <person name="Shibata M."/>
            <person name="Shimokawa T."/>
            <person name="Song J."/>
            <person name="Takazaki Y."/>
            <person name="Terasawa K."/>
            <person name="Tsugane M."/>
            <person name="Tsuji K."/>
            <person name="Ueda S."/>
            <person name="Waki K."/>
            <person name="Yamagata H."/>
            <person name="Yamamoto M."/>
            <person name="Yamamoto S."/>
            <person name="Yamane H."/>
            <person name="Yoshiki S."/>
            <person name="Yoshihara R."/>
            <person name="Yukawa K."/>
            <person name="Zhong H."/>
            <person name="Yano M."/>
            <person name="Yuan Q."/>
            <person name="Ouyang S."/>
            <person name="Liu J."/>
            <person name="Jones K.M."/>
            <person name="Gansberger K."/>
            <person name="Moffat K."/>
            <person name="Hill J."/>
            <person name="Bera J."/>
            <person name="Fadrosh D."/>
            <person name="Jin S."/>
            <person name="Johri S."/>
            <person name="Kim M."/>
            <person name="Overton L."/>
            <person name="Reardon M."/>
            <person name="Tsitrin T."/>
            <person name="Vuong H."/>
            <person name="Weaver B."/>
            <person name="Ciecko A."/>
            <person name="Tallon L."/>
            <person name="Jackson J."/>
            <person name="Pai G."/>
            <person name="Aken S.V."/>
            <person name="Utterback T."/>
            <person name="Reidmuller S."/>
            <person name="Feldblyum T."/>
            <person name="Hsiao J."/>
            <person name="Zismann V."/>
            <person name="Iobst S."/>
            <person name="de Vazeille A.R."/>
            <person name="Buell C.R."/>
            <person name="Ying K."/>
            <person name="Li Y."/>
            <person name="Lu T."/>
            <person name="Huang Y."/>
            <person name="Zhao Q."/>
            <person name="Feng Q."/>
            <person name="Zhang L."/>
            <person name="Zhu J."/>
            <person name="Weng Q."/>
            <person name="Mu J."/>
            <person name="Lu Y."/>
            <person name="Fan D."/>
            <person name="Liu Y."/>
            <person name="Guan J."/>
            <person name="Zhang Y."/>
            <person name="Yu S."/>
            <person name="Liu X."/>
            <person name="Zhang Y."/>
            <person name="Hong G."/>
            <person name="Han B."/>
            <person name="Choisne N."/>
            <person name="Demange N."/>
            <person name="Orjeda G."/>
            <person name="Samain S."/>
            <person name="Cattolico L."/>
            <person name="Pelletier E."/>
            <person name="Couloux A."/>
            <person name="Segurens B."/>
            <person name="Wincker P."/>
            <person name="D'Hont A."/>
            <person name="Scarpelli C."/>
            <person name="Weissenbach J."/>
            <person name="Salanoubat M."/>
            <person name="Quetier F."/>
            <person name="Yu Y."/>
            <person name="Kim H.R."/>
            <person name="Rambo T."/>
            <person name="Currie J."/>
            <person name="Collura K."/>
            <person name="Luo M."/>
            <person name="Yang T."/>
            <person name="Ammiraju J.S.S."/>
            <person name="Engler F."/>
            <person name="Soderlund C."/>
            <person name="Wing R.A."/>
            <person name="Palmer L.E."/>
            <person name="de la Bastide M."/>
            <person name="Spiegel L."/>
            <person name="Nascimento L."/>
            <person name="Zutavern T."/>
            <person name="O'Shaughnessy A."/>
            <person name="Dike S."/>
            <person name="Dedhia N."/>
            <person name="Preston R."/>
            <person name="Balija V."/>
            <person name="McCombie W.R."/>
            <person name="Chow T."/>
            <person name="Chen H."/>
            <person name="Chung M."/>
            <person name="Chen C."/>
            <person name="Shaw J."/>
            <person name="Wu H."/>
            <person name="Hsiao K."/>
            <person name="Chao Y."/>
            <person name="Chu M."/>
            <person name="Cheng C."/>
            <person name="Hour A."/>
            <person name="Lee P."/>
            <person name="Lin S."/>
            <person name="Lin Y."/>
            <person name="Liou J."/>
            <person name="Liu S."/>
            <person name="Hsing Y."/>
            <person name="Raghuvanshi S."/>
            <person name="Mohanty A."/>
            <person name="Bharti A.K."/>
            <person name="Gaur A."/>
            <person name="Gupta V."/>
            <person name="Kumar D."/>
            <person name="Ravi V."/>
            <person name="Vij S."/>
            <person name="Kapur A."/>
            <person name="Khurana P."/>
            <person name="Khurana P."/>
            <person name="Khurana J.P."/>
            <person name="Tyagi A.K."/>
            <person name="Gaikwad K."/>
            <person name="Singh A."/>
            <person name="Dalal V."/>
            <person name="Srivastava S."/>
            <person name="Dixit A."/>
            <person name="Pal A.K."/>
            <person name="Ghazi I.A."/>
            <person name="Yadav M."/>
            <person name="Pandit A."/>
            <person name="Bhargava A."/>
            <person name="Sureshbabu K."/>
            <person name="Batra K."/>
            <person name="Sharma T.R."/>
            <person name="Mohapatra T."/>
            <person name="Singh N.K."/>
            <person name="Messing J."/>
            <person name="Nelson A.B."/>
            <person name="Fuks G."/>
            <person name="Kavchok S."/>
            <person name="Keizer G."/>
            <person name="Linton E."/>
            <person name="Llaca V."/>
            <person name="Song R."/>
            <person name="Tanyolac B."/>
            <person name="Young S."/>
            <person name="Ho-Il K."/>
            <person name="Hahn J.H."/>
            <person name="Sangsakoo G."/>
            <person name="Vanavichit A."/>
            <person name="de Mattos Luiz.A.T."/>
            <person name="Zimmer P.D."/>
            <person name="Malone G."/>
            <person name="Dellagostin O."/>
            <person name="de Oliveira A.C."/>
            <person name="Bevan M."/>
            <person name="Bancroft I."/>
            <person name="Minx P."/>
            <person name="Cordum H."/>
            <person name="Wilson R."/>
            <person name="Cheng Z."/>
            <person name="Jin W."/>
            <person name="Jiang J."/>
            <person name="Leong S.A."/>
            <person name="Iwama H."/>
            <person name="Gojobori T."/>
            <person name="Itoh T."/>
            <person name="Niimura Y."/>
            <person name="Fujii Y."/>
            <person name="Habara T."/>
            <person name="Sakai H."/>
            <person name="Sato Y."/>
            <person name="Wilson G."/>
            <person name="Kumar K."/>
            <person name="McCouch S."/>
            <person name="Juretic N."/>
            <person name="Hoen D."/>
            <person name="Wright S."/>
            <person name="Bruskiewich R."/>
            <person name="Bureau T."/>
            <person name="Miyao A."/>
            <person name="Hirochika H."/>
            <person name="Nishikawa T."/>
            <person name="Kadowaki K."/>
            <person name="Sugiura M."/>
            <person name="Burr B."/>
            <person name="Sasaki T."/>
        </authorList>
    </citation>
    <scope>NUCLEOTIDE SEQUENCE [LARGE SCALE GENOMIC DNA]</scope>
    <source>
        <strain evidence="2">cv. Nipponbare</strain>
    </source>
</reference>
<proteinExistence type="predicted"/>
<organism evidence="1 2">
    <name type="scientific">Oryza sativa subsp. japonica</name>
    <name type="common">Rice</name>
    <dbReference type="NCBI Taxonomy" id="39947"/>
    <lineage>
        <taxon>Eukaryota</taxon>
        <taxon>Viridiplantae</taxon>
        <taxon>Streptophyta</taxon>
        <taxon>Embryophyta</taxon>
        <taxon>Tracheophyta</taxon>
        <taxon>Spermatophyta</taxon>
        <taxon>Magnoliopsida</taxon>
        <taxon>Liliopsida</taxon>
        <taxon>Poales</taxon>
        <taxon>Poaceae</taxon>
        <taxon>BOP clade</taxon>
        <taxon>Oryzoideae</taxon>
        <taxon>Oryzeae</taxon>
        <taxon>Oryzinae</taxon>
        <taxon>Oryza</taxon>
        <taxon>Oryza sativa</taxon>
    </lineage>
</organism>
<gene>
    <name evidence="1" type="primary">OJ1705_E12.43</name>
</gene>
<evidence type="ECO:0000313" key="1">
    <source>
        <dbReference type="EMBL" id="BAD27722.1"/>
    </source>
</evidence>